<dbReference type="EMBL" id="CAJNJQ010001104">
    <property type="protein sequence ID" value="CAE7119842.1"/>
    <property type="molecule type" value="Genomic_DNA"/>
</dbReference>
<name>A0A8H3E258_9AGAM</name>
<reference evidence="3" key="1">
    <citation type="submission" date="2021-01" db="EMBL/GenBank/DDBJ databases">
        <authorList>
            <person name="Kaushik A."/>
        </authorList>
    </citation>
    <scope>NUCLEOTIDE SEQUENCE</scope>
    <source>
        <strain evidence="3">AG5</strain>
    </source>
</reference>
<dbReference type="SUPFAM" id="SSF81901">
    <property type="entry name" value="HCP-like"/>
    <property type="match status" value="1"/>
</dbReference>
<proteinExistence type="predicted"/>
<accession>A0A8H3E258</accession>
<evidence type="ECO:0000259" key="2">
    <source>
        <dbReference type="Pfam" id="PF12770"/>
    </source>
</evidence>
<dbReference type="Pfam" id="PF12770">
    <property type="entry name" value="CHAT"/>
    <property type="match status" value="1"/>
</dbReference>
<feature type="region of interest" description="Disordered" evidence="1">
    <location>
        <begin position="1"/>
        <end position="26"/>
    </location>
</feature>
<comment type="caution">
    <text evidence="3">The sequence shown here is derived from an EMBL/GenBank/DDBJ whole genome shotgun (WGS) entry which is preliminary data.</text>
</comment>
<dbReference type="SUPFAM" id="SSF48452">
    <property type="entry name" value="TPR-like"/>
    <property type="match status" value="2"/>
</dbReference>
<feature type="domain" description="CHAT" evidence="2">
    <location>
        <begin position="1220"/>
        <end position="1506"/>
    </location>
</feature>
<evidence type="ECO:0000256" key="1">
    <source>
        <dbReference type="SAM" id="MobiDB-lite"/>
    </source>
</evidence>
<dbReference type="PANTHER" id="PTHR19959">
    <property type="entry name" value="KINESIN LIGHT CHAIN"/>
    <property type="match status" value="1"/>
</dbReference>
<feature type="compositionally biased region" description="Polar residues" evidence="1">
    <location>
        <begin position="1"/>
        <end position="10"/>
    </location>
</feature>
<evidence type="ECO:0000313" key="4">
    <source>
        <dbReference type="Proteomes" id="UP000663827"/>
    </source>
</evidence>
<dbReference type="PANTHER" id="PTHR19959:SF119">
    <property type="entry name" value="FUNGAL LIPASE-LIKE DOMAIN-CONTAINING PROTEIN"/>
    <property type="match status" value="1"/>
</dbReference>
<dbReference type="InterPro" id="IPR006597">
    <property type="entry name" value="Sel1-like"/>
</dbReference>
<dbReference type="Pfam" id="PF08238">
    <property type="entry name" value="Sel1"/>
    <property type="match status" value="2"/>
</dbReference>
<gene>
    <name evidence="3" type="ORF">RDB_LOCUS55107</name>
</gene>
<dbReference type="InterPro" id="IPR011990">
    <property type="entry name" value="TPR-like_helical_dom_sf"/>
</dbReference>
<sequence length="1506" mass="168471">MEPTVVTESELQGFPPGSNSQEPQEVIAGNLPENVREFDQRGLFEVPDMLQNEQSNNLSHTELYKLGESYRTEFEGKNELGDLEKAIKYTSFALVLTPDSDPSLPLELTTLGISHRDRYQRLGESTDIDKSIEYLSRVCNVTPEGDPYLAYRLTYLGMSYNDRFKHLSDLEDIGKAIEYTSRALTLTSSEDPNRRCQLDNLVLYHNDRFQRLGELNDINKIIDYRCRVLGMSPDGDSNLPYQLAALGICHRDRFQRLGESKDIAKSIEYLSRSLASTPDGDPNLAYRLSLLGISHHDQFQRIGVLSDIEKSIECTSRALALTSSGDSSLRSQLGNLEIYHNARFDHLRQSGELENLGKRIKNTSHAPTLALDSNPSQNLPNRLTIPGTHHNSPSQRKLRRIEMAIEYGSRDLDSTPDSSPTLASKLTRLGISYHQRFQCRGELGDIEKAIEYASRAASLSSRGSNAWLGNNSLEKFQKERSQHLVKLSKLDDIDKRIEDLFHALTLAPNNDPNLPYQLTSLGTLHKDRFQHLGKQDDCEKAIEYISRALDTTPNDDPNLPHRHNLLGLSYNDRFQLLGEPSDIEKSITYTSHALDLTSPDDPNLPNLLTLLGMSYNDRFRKLGEPGDIEKSIETTSRALNLTPDKNPDLLHRLTVLGASHRDRFQRLDELNDINKSIEYLSRAVDSTRDDDPNLPLRLAILGTSYRDRFQRLAEPSDIGQSIEHLSRAVQLGRSRGDSNEARDHANLGVSYRVRFWRLGDLNDITKSSDCMERALELADNGDPMKPHRLNDLGISYDDQFQHLDEPHNIEKSIQYKFEALDLTPNGDPSLPHRLTSLGMSYINRFRHLGTPGNIEISAEYISRALALTPNSDPLLPQQLAGLGLCHGSRFWLFGEPIDLEKAVEHTSRALTLTPEGHPDSSSRHHLLAELRLSQYQLTKNVTNVQYALDSFRKACHSQSVAPRTRLGIAFNWVKHATSYSALDLIEAYQTAINLLPQFFWLSPIPKQRYKDLESAKNLAREAASVAIIGSNPMLALEWLERARCVVWNQSLMLRSPLEQLHSLDSTLANRLQETATQLRNSPSTGGAFSTGFMRGAKIYPDSVKQRYRNQAKEHNDLLNQTRALSGFEEFLRPIKAENLIRAARNGPIVMINCHKDRCDAIIIQPGQEAAHSVPLPNFSHATAQDSWSNIRNSLRRKGIRERGAQLDHESEHEECIGDILKLLWQDIVKPVLDFLGYTSSGPMVELPHITWCLTGALSFLPLHAAGDYDQPHSRAYEYVISSYTPTLTALLSSSPSTLGPGSRVLGVGQEVTSFSGYKLSKLPGTAKELNCIKGHVKNMDKVDYSELIGNKASESVVLGAMETHDWVHLACHAHQNVGDATESGFFLHNGILDLASINQKSFKNKGLAFLSACQTATGDANLPDEAVHLASGMLMAGYTSVIATMWSVHDEDAPLVADKVYGRLMKDGKVGNGEAGKALHAAVEELRSTIGEREFARWVPYIHIGS</sequence>
<dbReference type="InterPro" id="IPR024983">
    <property type="entry name" value="CHAT_dom"/>
</dbReference>
<dbReference type="Proteomes" id="UP000663827">
    <property type="component" value="Unassembled WGS sequence"/>
</dbReference>
<dbReference type="Gene3D" id="1.25.40.10">
    <property type="entry name" value="Tetratricopeptide repeat domain"/>
    <property type="match status" value="4"/>
</dbReference>
<evidence type="ECO:0000313" key="3">
    <source>
        <dbReference type="EMBL" id="CAE7119842.1"/>
    </source>
</evidence>
<protein>
    <recommendedName>
        <fullName evidence="2">CHAT domain-containing protein</fullName>
    </recommendedName>
</protein>
<organism evidence="3 4">
    <name type="scientific">Rhizoctonia solani</name>
    <dbReference type="NCBI Taxonomy" id="456999"/>
    <lineage>
        <taxon>Eukaryota</taxon>
        <taxon>Fungi</taxon>
        <taxon>Dikarya</taxon>
        <taxon>Basidiomycota</taxon>
        <taxon>Agaricomycotina</taxon>
        <taxon>Agaricomycetes</taxon>
        <taxon>Cantharellales</taxon>
        <taxon>Ceratobasidiaceae</taxon>
        <taxon>Rhizoctonia</taxon>
    </lineage>
</organism>